<sequence>MSSLLMYDGDRLAGLLGLLPDVDAVELKLTVADTNRAAVVEQLGISPLDAEIRQVAFVDTPDLRLSAAGLVVRVRSSQRKTADITVKLRPMLPGDLPAGLRGQAGFKVEVDASPAGYVCSCSLTEDVPDKKARAVLSGERGLGGVLSDRQSSLLLDRLPEGVSLDDLVVLGPVTLLKTKFVHRDYPRRMVAELWFLPDGTRLLELSTKCTPKEAFQAAAETKAFLALHGVDLGAPQEAKTRTTLAALAASIEKE</sequence>
<evidence type="ECO:0000313" key="1">
    <source>
        <dbReference type="EMBL" id="MDM7830784.1"/>
    </source>
</evidence>
<name>A0ABT7S5H9_9CELL</name>
<dbReference type="EMBL" id="JAUCGR010000001">
    <property type="protein sequence ID" value="MDM7830784.1"/>
    <property type="molecule type" value="Genomic_DNA"/>
</dbReference>
<evidence type="ECO:0008006" key="3">
    <source>
        <dbReference type="Google" id="ProtNLM"/>
    </source>
</evidence>
<reference evidence="1 2" key="1">
    <citation type="submission" date="2023-06" db="EMBL/GenBank/DDBJ databases">
        <title>Cellulomonas sp. MW9 Whole genome sequence.</title>
        <authorList>
            <person name="Park S."/>
        </authorList>
    </citation>
    <scope>NUCLEOTIDE SEQUENCE [LARGE SCALE GENOMIC DNA]</scope>
    <source>
        <strain evidence="1 2">MW9</strain>
    </source>
</reference>
<gene>
    <name evidence="1" type="ORF">QRT05_05525</name>
</gene>
<dbReference type="RefSeq" id="WP_289445944.1">
    <property type="nucleotide sequence ID" value="NZ_JAUCGR010000001.1"/>
</dbReference>
<organism evidence="1 2">
    <name type="scientific">Cellulomonas edaphi</name>
    <dbReference type="NCBI Taxonomy" id="3053468"/>
    <lineage>
        <taxon>Bacteria</taxon>
        <taxon>Bacillati</taxon>
        <taxon>Actinomycetota</taxon>
        <taxon>Actinomycetes</taxon>
        <taxon>Micrococcales</taxon>
        <taxon>Cellulomonadaceae</taxon>
        <taxon>Cellulomonas</taxon>
    </lineage>
</organism>
<protein>
    <recommendedName>
        <fullName evidence="3">Adenylate cyclase</fullName>
    </recommendedName>
</protein>
<accession>A0ABT7S5H9</accession>
<dbReference type="Proteomes" id="UP001321453">
    <property type="component" value="Unassembled WGS sequence"/>
</dbReference>
<keyword evidence="2" id="KW-1185">Reference proteome</keyword>
<comment type="caution">
    <text evidence="1">The sequence shown here is derived from an EMBL/GenBank/DDBJ whole genome shotgun (WGS) entry which is preliminary data.</text>
</comment>
<proteinExistence type="predicted"/>
<dbReference type="Gene3D" id="2.40.320.10">
    <property type="entry name" value="Hypothetical Protein Pfu-838710-001"/>
    <property type="match status" value="1"/>
</dbReference>
<evidence type="ECO:0000313" key="2">
    <source>
        <dbReference type="Proteomes" id="UP001321453"/>
    </source>
</evidence>